<comment type="caution">
    <text evidence="1">The sequence shown here is derived from an EMBL/GenBank/DDBJ whole genome shotgun (WGS) entry which is preliminary data.</text>
</comment>
<dbReference type="PANTHER" id="PTHR40472:SF9">
    <property type="entry name" value="RAPUNZEL 4"/>
    <property type="match status" value="1"/>
</dbReference>
<evidence type="ECO:0000313" key="1">
    <source>
        <dbReference type="EMBL" id="KAK1141329.1"/>
    </source>
</evidence>
<accession>A0AAD8FRJ3</accession>
<dbReference type="InterPro" id="IPR039051">
    <property type="entry name" value="SE-CTX-like"/>
</dbReference>
<dbReference type="PANTHER" id="PTHR40472">
    <property type="entry name" value="RICIN B-TYPE LECTIN DOMAIN-CONTAINING PROTEIN"/>
    <property type="match status" value="1"/>
</dbReference>
<protein>
    <submittedName>
        <fullName evidence="1">Uncharacterized protein</fullName>
    </submittedName>
</protein>
<reference evidence="1" key="1">
    <citation type="submission" date="2022-02" db="EMBL/GenBank/DDBJ databases">
        <title>Atlantic sturgeon de novo genome assembly.</title>
        <authorList>
            <person name="Stock M."/>
            <person name="Klopp C."/>
            <person name="Guiguen Y."/>
            <person name="Cabau C."/>
            <person name="Parinello H."/>
            <person name="Santidrian Yebra-Pimentel E."/>
            <person name="Kuhl H."/>
            <person name="Dirks R.P."/>
            <person name="Guessner J."/>
            <person name="Wuertz S."/>
            <person name="Du K."/>
            <person name="Schartl M."/>
        </authorList>
    </citation>
    <scope>NUCLEOTIDE SEQUENCE</scope>
    <source>
        <strain evidence="1">STURGEONOMICS-FGT-2020</strain>
        <tissue evidence="1">Whole blood</tissue>
    </source>
</reference>
<gene>
    <name evidence="1" type="ORF">AOXY_G37162</name>
</gene>
<dbReference type="AlphaFoldDB" id="A0AAD8FRJ3"/>
<keyword evidence="2" id="KW-1185">Reference proteome</keyword>
<organism evidence="1 2">
    <name type="scientific">Acipenser oxyrinchus oxyrinchus</name>
    <dbReference type="NCBI Taxonomy" id="40147"/>
    <lineage>
        <taxon>Eukaryota</taxon>
        <taxon>Metazoa</taxon>
        <taxon>Chordata</taxon>
        <taxon>Craniata</taxon>
        <taxon>Vertebrata</taxon>
        <taxon>Euteleostomi</taxon>
        <taxon>Actinopterygii</taxon>
        <taxon>Chondrostei</taxon>
        <taxon>Acipenseriformes</taxon>
        <taxon>Acipenseridae</taxon>
        <taxon>Acipenser</taxon>
    </lineage>
</organism>
<dbReference type="EMBL" id="JAGXEW010000324">
    <property type="protein sequence ID" value="KAK1141329.1"/>
    <property type="molecule type" value="Genomic_DNA"/>
</dbReference>
<proteinExistence type="predicted"/>
<dbReference type="Proteomes" id="UP001230051">
    <property type="component" value="Unassembled WGS sequence"/>
</dbReference>
<sequence length="286" mass="33305">MDFVTEHKDNLDLTLEVLQQVVEMTDSSFKPLLDVCKPLLELAFGEIQSEEQKYMADEFLKLQNKLEQISKMALKVQKQIEVSGVYLKYSPVEDNLREAIRCVKEIQSHNPVQQTLIDEFLELYPKALDIEDDLNKLYNGVEKESILNIKNTNRHDMEENCAKIYSLFCKGIYALMHHKSYTKATKEDLNETMNKWSKKASAILHQIMKEMNAYLNDFPNKAKADVRNFCSEKDRVVSKDILAMLIEQYDWVYWSVRVFNPSDNYVCSSSAESHAIKGEGYFENIR</sequence>
<name>A0AAD8FRJ3_ACIOX</name>
<evidence type="ECO:0000313" key="2">
    <source>
        <dbReference type="Proteomes" id="UP001230051"/>
    </source>
</evidence>